<comment type="subcellular location">
    <subcellularLocation>
        <location evidence="1">Membrane</location>
        <topology evidence="1">Single-pass membrane protein</topology>
    </subcellularLocation>
</comment>
<accession>A0ABT7JY78</accession>
<reference evidence="10" key="1">
    <citation type="submission" date="2023-06" db="EMBL/GenBank/DDBJ databases">
        <title>Phylogenetic Diversity of Rhizobium strains.</title>
        <authorList>
            <person name="Moura F.T."/>
            <person name="Helene L.C.F."/>
            <person name="Hungria M."/>
        </authorList>
    </citation>
    <scope>NUCLEOTIDE SEQUENCE</scope>
    <source>
        <strain evidence="10">CCGE526</strain>
    </source>
</reference>
<evidence type="ECO:0000256" key="1">
    <source>
        <dbReference type="ARBA" id="ARBA00004167"/>
    </source>
</evidence>
<evidence type="ECO:0000256" key="8">
    <source>
        <dbReference type="SAM" id="Phobius"/>
    </source>
</evidence>
<evidence type="ECO:0000256" key="2">
    <source>
        <dbReference type="ARBA" id="ARBA00010270"/>
    </source>
</evidence>
<evidence type="ECO:0000256" key="6">
    <source>
        <dbReference type="ARBA" id="ARBA00025321"/>
    </source>
</evidence>
<keyword evidence="8" id="KW-0472">Membrane</keyword>
<keyword evidence="8" id="KW-1133">Transmembrane helix</keyword>
<proteinExistence type="inferred from homology"/>
<keyword evidence="11" id="KW-1185">Reference proteome</keyword>
<name>A0ABT7JY78_9HYPH</name>
<organism evidence="10 11">
    <name type="scientific">Rhizobium mayense</name>
    <dbReference type="NCBI Taxonomy" id="1312184"/>
    <lineage>
        <taxon>Bacteria</taxon>
        <taxon>Pseudomonadati</taxon>
        <taxon>Pseudomonadota</taxon>
        <taxon>Alphaproteobacteria</taxon>
        <taxon>Hyphomicrobiales</taxon>
        <taxon>Rhizobiaceae</taxon>
        <taxon>Rhizobium/Agrobacterium group</taxon>
        <taxon>Rhizobium</taxon>
    </lineage>
</organism>
<dbReference type="Proteomes" id="UP001172645">
    <property type="component" value="Unassembled WGS sequence"/>
</dbReference>
<feature type="chain" id="PRO_5045918711" description="Lectin-like protein BA14k" evidence="9">
    <location>
        <begin position="24"/>
        <end position="160"/>
    </location>
</feature>
<evidence type="ECO:0000256" key="4">
    <source>
        <dbReference type="ARBA" id="ARBA00022475"/>
    </source>
</evidence>
<keyword evidence="5" id="KW-0430">Lectin</keyword>
<keyword evidence="8" id="KW-0812">Transmembrane</keyword>
<evidence type="ECO:0000256" key="5">
    <source>
        <dbReference type="ARBA" id="ARBA00022734"/>
    </source>
</evidence>
<feature type="signal peptide" evidence="9">
    <location>
        <begin position="1"/>
        <end position="23"/>
    </location>
</feature>
<comment type="caution">
    <text evidence="10">The sequence shown here is derived from an EMBL/GenBank/DDBJ whole genome shotgun (WGS) entry which is preliminary data.</text>
</comment>
<feature type="transmembrane region" description="Helical" evidence="8">
    <location>
        <begin position="89"/>
        <end position="107"/>
    </location>
</feature>
<evidence type="ECO:0000313" key="10">
    <source>
        <dbReference type="EMBL" id="MDL2401293.1"/>
    </source>
</evidence>
<evidence type="ECO:0000256" key="3">
    <source>
        <dbReference type="ARBA" id="ARBA00020552"/>
    </source>
</evidence>
<feature type="compositionally biased region" description="Basic residues" evidence="7">
    <location>
        <begin position="51"/>
        <end position="65"/>
    </location>
</feature>
<comment type="function">
    <text evidence="6">Has immunoglobulin-binding and hemagglutination properties, and can bind to mannose. Essential for virulence. May be involved in LPS biosynthesis or polysaccharide transport.</text>
</comment>
<keyword evidence="9" id="KW-0732">Signal</keyword>
<dbReference type="EMBL" id="JARFYM010000017">
    <property type="protein sequence ID" value="MDL2401293.1"/>
    <property type="molecule type" value="Genomic_DNA"/>
</dbReference>
<protein>
    <recommendedName>
        <fullName evidence="3">Lectin-like protein BA14k</fullName>
    </recommendedName>
</protein>
<evidence type="ECO:0000256" key="9">
    <source>
        <dbReference type="SAM" id="SignalP"/>
    </source>
</evidence>
<dbReference type="Pfam" id="PF07886">
    <property type="entry name" value="BA14K"/>
    <property type="match status" value="1"/>
</dbReference>
<sequence>MKKLAVAFVAVSTALVGVGDAYAFPIVTLTVPEVSSKATPVQYRGSDQARRRTNQNRRPTYRRRSNRWYHGYRGSRYQRRGYRRSSNGWWYPAAAFTAGAVIGAAAARPAPVRHAPPARVNGLPARHVEWCANRWRTYRVSDNTFVPRVGERAVCRSPYF</sequence>
<comment type="similarity">
    <text evidence="2">Belongs to the BA14k family.</text>
</comment>
<evidence type="ECO:0000313" key="11">
    <source>
        <dbReference type="Proteomes" id="UP001172645"/>
    </source>
</evidence>
<gene>
    <name evidence="10" type="ORF">PY649_20515</name>
</gene>
<evidence type="ECO:0000256" key="7">
    <source>
        <dbReference type="SAM" id="MobiDB-lite"/>
    </source>
</evidence>
<dbReference type="RefSeq" id="WP_285870487.1">
    <property type="nucleotide sequence ID" value="NZ_JARFYM010000017.1"/>
</dbReference>
<dbReference type="InterPro" id="IPR012413">
    <property type="entry name" value="BA14K"/>
</dbReference>
<keyword evidence="4" id="KW-1003">Cell membrane</keyword>
<feature type="region of interest" description="Disordered" evidence="7">
    <location>
        <begin position="38"/>
        <end position="65"/>
    </location>
</feature>